<dbReference type="PANTHER" id="PTHR10513:SF46">
    <property type="entry name" value="DEOXYGUANOSINE KINASE"/>
    <property type="match status" value="1"/>
</dbReference>
<keyword evidence="2" id="KW-0808">Transferase</keyword>
<dbReference type="EMBL" id="JBHRTI010000002">
    <property type="protein sequence ID" value="MFC3146182.1"/>
    <property type="molecule type" value="Genomic_DNA"/>
</dbReference>
<proteinExistence type="predicted"/>
<reference evidence="3" key="1">
    <citation type="journal article" date="2019" name="Int. J. Syst. Evol. Microbiol.">
        <title>The Global Catalogue of Microorganisms (GCM) 10K type strain sequencing project: providing services to taxonomists for standard genome sequencing and annotation.</title>
        <authorList>
            <consortium name="The Broad Institute Genomics Platform"/>
            <consortium name="The Broad Institute Genome Sequencing Center for Infectious Disease"/>
            <person name="Wu L."/>
            <person name="Ma J."/>
        </authorList>
    </citation>
    <scope>NUCLEOTIDE SEQUENCE [LARGE SCALE GENOMIC DNA]</scope>
    <source>
        <strain evidence="3">KCTC 52168</strain>
    </source>
</reference>
<evidence type="ECO:0000313" key="2">
    <source>
        <dbReference type="EMBL" id="MFC3146182.1"/>
    </source>
</evidence>
<evidence type="ECO:0000313" key="3">
    <source>
        <dbReference type="Proteomes" id="UP001595556"/>
    </source>
</evidence>
<dbReference type="SUPFAM" id="SSF52540">
    <property type="entry name" value="P-loop containing nucleoside triphosphate hydrolases"/>
    <property type="match status" value="1"/>
</dbReference>
<dbReference type="CDD" id="cd01673">
    <property type="entry name" value="dNK"/>
    <property type="match status" value="1"/>
</dbReference>
<organism evidence="2 3">
    <name type="scientific">Piscinibacterium candidicorallinum</name>
    <dbReference type="NCBI Taxonomy" id="1793872"/>
    <lineage>
        <taxon>Bacteria</taxon>
        <taxon>Pseudomonadati</taxon>
        <taxon>Pseudomonadota</taxon>
        <taxon>Betaproteobacteria</taxon>
        <taxon>Burkholderiales</taxon>
        <taxon>Piscinibacterium</taxon>
    </lineage>
</organism>
<dbReference type="Gene3D" id="3.40.50.300">
    <property type="entry name" value="P-loop containing nucleotide triphosphate hydrolases"/>
    <property type="match status" value="1"/>
</dbReference>
<dbReference type="InterPro" id="IPR002624">
    <property type="entry name" value="DCK/DGK"/>
</dbReference>
<evidence type="ECO:0000259" key="1">
    <source>
        <dbReference type="Pfam" id="PF01712"/>
    </source>
</evidence>
<sequence>MSLDRYRHIVVEGPIGVGKTSFARRLAERLNGELLLEAPQENPFLEKFYREGSRHALATQLFFLFQRVEQLRGLTQFDFFERHVVCDFLLDKDPLFARLTLSDDEYALYRNIFDHVQPQAPQPDLVILLQAPTPVLFERIKRRGIAMEQGISEEYLERLAESYSRAFYDYDAAPLLIVNTEALNPVDRESDFDLLLERIAAMRSRREFFNIA</sequence>
<keyword evidence="3" id="KW-1185">Reference proteome</keyword>
<dbReference type="Proteomes" id="UP001595556">
    <property type="component" value="Unassembled WGS sequence"/>
</dbReference>
<dbReference type="PIRSF" id="PIRSF000705">
    <property type="entry name" value="DNK"/>
    <property type="match status" value="1"/>
</dbReference>
<accession>A0ABV7H2E0</accession>
<dbReference type="GO" id="GO:0016301">
    <property type="term" value="F:kinase activity"/>
    <property type="evidence" value="ECO:0007669"/>
    <property type="project" value="UniProtKB-KW"/>
</dbReference>
<dbReference type="InterPro" id="IPR027417">
    <property type="entry name" value="P-loop_NTPase"/>
</dbReference>
<protein>
    <submittedName>
        <fullName evidence="2">Deoxynucleoside kinase</fullName>
    </submittedName>
</protein>
<feature type="domain" description="Deoxynucleoside kinase" evidence="1">
    <location>
        <begin position="9"/>
        <end position="199"/>
    </location>
</feature>
<comment type="caution">
    <text evidence="2">The sequence shown here is derived from an EMBL/GenBank/DDBJ whole genome shotgun (WGS) entry which is preliminary data.</text>
</comment>
<dbReference type="Pfam" id="PF01712">
    <property type="entry name" value="dNK"/>
    <property type="match status" value="1"/>
</dbReference>
<gene>
    <name evidence="2" type="ORF">ACFOEN_00845</name>
</gene>
<dbReference type="PANTHER" id="PTHR10513">
    <property type="entry name" value="DEOXYNUCLEOSIDE KINASE"/>
    <property type="match status" value="1"/>
</dbReference>
<dbReference type="InterPro" id="IPR050566">
    <property type="entry name" value="Deoxyribonucleoside_kinase"/>
</dbReference>
<keyword evidence="2" id="KW-0418">Kinase</keyword>
<dbReference type="RefSeq" id="WP_377300465.1">
    <property type="nucleotide sequence ID" value="NZ_CP180191.1"/>
</dbReference>
<name>A0ABV7H2E0_9BURK</name>
<dbReference type="InterPro" id="IPR031314">
    <property type="entry name" value="DNK_dom"/>
</dbReference>